<dbReference type="EMBL" id="MU001916">
    <property type="protein sequence ID" value="KAF2793737.1"/>
    <property type="molecule type" value="Genomic_DNA"/>
</dbReference>
<accession>A0A6A6XDG1</accession>
<dbReference type="InterPro" id="IPR056632">
    <property type="entry name" value="DUF7730"/>
</dbReference>
<evidence type="ECO:0000313" key="3">
    <source>
        <dbReference type="EMBL" id="KAF2793737.1"/>
    </source>
</evidence>
<protein>
    <recommendedName>
        <fullName evidence="2">DUF7730 domain-containing protein</fullName>
    </recommendedName>
</protein>
<dbReference type="Pfam" id="PF24864">
    <property type="entry name" value="DUF7730"/>
    <property type="match status" value="1"/>
</dbReference>
<evidence type="ECO:0000313" key="4">
    <source>
        <dbReference type="Proteomes" id="UP000799757"/>
    </source>
</evidence>
<dbReference type="PANTHER" id="PTHR42085">
    <property type="entry name" value="F-BOX DOMAIN-CONTAINING PROTEIN"/>
    <property type="match status" value="1"/>
</dbReference>
<feature type="region of interest" description="Disordered" evidence="1">
    <location>
        <begin position="20"/>
        <end position="39"/>
    </location>
</feature>
<proteinExistence type="predicted"/>
<dbReference type="InterPro" id="IPR038883">
    <property type="entry name" value="AN11006-like"/>
</dbReference>
<dbReference type="AlphaFoldDB" id="A0A6A6XDG1"/>
<organism evidence="3 4">
    <name type="scientific">Melanomma pulvis-pyrius CBS 109.77</name>
    <dbReference type="NCBI Taxonomy" id="1314802"/>
    <lineage>
        <taxon>Eukaryota</taxon>
        <taxon>Fungi</taxon>
        <taxon>Dikarya</taxon>
        <taxon>Ascomycota</taxon>
        <taxon>Pezizomycotina</taxon>
        <taxon>Dothideomycetes</taxon>
        <taxon>Pleosporomycetidae</taxon>
        <taxon>Pleosporales</taxon>
        <taxon>Melanommataceae</taxon>
        <taxon>Melanomma</taxon>
    </lineage>
</organism>
<dbReference type="PANTHER" id="PTHR42085:SF2">
    <property type="entry name" value="F-BOX DOMAIN-CONTAINING PROTEIN"/>
    <property type="match status" value="1"/>
</dbReference>
<keyword evidence="4" id="KW-1185">Reference proteome</keyword>
<gene>
    <name evidence="3" type="ORF">K505DRAFT_375133</name>
</gene>
<dbReference type="OrthoDB" id="2951834at2759"/>
<sequence length="339" mass="39193">MPPCGLLSCFGAKSRRVETGSQSASNIPQPSQSQASNILQPSQSQAQSAFFSKLPVEIRLAIYSLLVPQGKNVNVFYDHLTAQRMMWPSDSHEYAERHTTTWHYPTGYAVRWPLDSQRLAKDIFLVCRKMYDEVADFLYSTRTFYFDTPSHIVLLHRTIPLRHFNRISSIHFVFCSNHANPRSVFNAETFHSALSILYQMPNLQSFHILLAHECWRDHFYLQAPPHISNPYFSAYSRGGWPRHPTPPAWFDTLLETVWLRPGVVNFAIDDIVPYLQWAKDIPCRGVVTVQMYVVPRLYAQRNIDWHGNFRQNTEIPVTGEELRLKDGEFVKTSVQNDGF</sequence>
<reference evidence="3" key="1">
    <citation type="journal article" date="2020" name="Stud. Mycol.">
        <title>101 Dothideomycetes genomes: a test case for predicting lifestyles and emergence of pathogens.</title>
        <authorList>
            <person name="Haridas S."/>
            <person name="Albert R."/>
            <person name="Binder M."/>
            <person name="Bloem J."/>
            <person name="Labutti K."/>
            <person name="Salamov A."/>
            <person name="Andreopoulos B."/>
            <person name="Baker S."/>
            <person name="Barry K."/>
            <person name="Bills G."/>
            <person name="Bluhm B."/>
            <person name="Cannon C."/>
            <person name="Castanera R."/>
            <person name="Culley D."/>
            <person name="Daum C."/>
            <person name="Ezra D."/>
            <person name="Gonzalez J."/>
            <person name="Henrissat B."/>
            <person name="Kuo A."/>
            <person name="Liang C."/>
            <person name="Lipzen A."/>
            <person name="Lutzoni F."/>
            <person name="Magnuson J."/>
            <person name="Mondo S."/>
            <person name="Nolan M."/>
            <person name="Ohm R."/>
            <person name="Pangilinan J."/>
            <person name="Park H.-J."/>
            <person name="Ramirez L."/>
            <person name="Alfaro M."/>
            <person name="Sun H."/>
            <person name="Tritt A."/>
            <person name="Yoshinaga Y."/>
            <person name="Zwiers L.-H."/>
            <person name="Turgeon B."/>
            <person name="Goodwin S."/>
            <person name="Spatafora J."/>
            <person name="Crous P."/>
            <person name="Grigoriev I."/>
        </authorList>
    </citation>
    <scope>NUCLEOTIDE SEQUENCE</scope>
    <source>
        <strain evidence="3">CBS 109.77</strain>
    </source>
</reference>
<dbReference type="Proteomes" id="UP000799757">
    <property type="component" value="Unassembled WGS sequence"/>
</dbReference>
<feature type="domain" description="DUF7730" evidence="2">
    <location>
        <begin position="44"/>
        <end position="216"/>
    </location>
</feature>
<evidence type="ECO:0000259" key="2">
    <source>
        <dbReference type="Pfam" id="PF24864"/>
    </source>
</evidence>
<name>A0A6A6XDG1_9PLEO</name>
<evidence type="ECO:0000256" key="1">
    <source>
        <dbReference type="SAM" id="MobiDB-lite"/>
    </source>
</evidence>